<evidence type="ECO:0000313" key="3">
    <source>
        <dbReference type="Proteomes" id="UP001557485"/>
    </source>
</evidence>
<organism evidence="2 3">
    <name type="scientific">Zhongshania guokunii</name>
    <dbReference type="NCBI Taxonomy" id="641783"/>
    <lineage>
        <taxon>Bacteria</taxon>
        <taxon>Pseudomonadati</taxon>
        <taxon>Pseudomonadota</taxon>
        <taxon>Gammaproteobacteria</taxon>
        <taxon>Cellvibrionales</taxon>
        <taxon>Spongiibacteraceae</taxon>
        <taxon>Zhongshania</taxon>
    </lineage>
</organism>
<feature type="domain" description="Ig-like SoxY" evidence="1">
    <location>
        <begin position="50"/>
        <end position="146"/>
    </location>
</feature>
<comment type="caution">
    <text evidence="2">The sequence shown here is derived from an EMBL/GenBank/DDBJ whole genome shotgun (WGS) entry which is preliminary data.</text>
</comment>
<dbReference type="InterPro" id="IPR032711">
    <property type="entry name" value="SoxY"/>
</dbReference>
<dbReference type="NCBIfam" id="TIGR04488">
    <property type="entry name" value="SoxY_true_GGCGG"/>
    <property type="match status" value="1"/>
</dbReference>
<dbReference type="PROSITE" id="PS51318">
    <property type="entry name" value="TAT"/>
    <property type="match status" value="1"/>
</dbReference>
<dbReference type="Proteomes" id="UP001557485">
    <property type="component" value="Unassembled WGS sequence"/>
</dbReference>
<dbReference type="PIRSF" id="PIRSF010312">
    <property type="entry name" value="Sulphur_oxidation_SoxY"/>
    <property type="match status" value="1"/>
</dbReference>
<proteinExistence type="predicted"/>
<reference evidence="2 3" key="1">
    <citation type="journal article" date="2011" name="Int. J. Syst. Evol. Microbiol.">
        <title>Zhongshania antarctica gen. nov., sp. nov. and Zhongshania guokunii sp. nov., gammaproteobacteria respectively isolated from coastal attached (fast) ice and surface seawater of the Antarctic.</title>
        <authorList>
            <person name="Li H.J."/>
            <person name="Zhang X.Y."/>
            <person name="Chen C.X."/>
            <person name="Zhang Y.J."/>
            <person name="Gao Z.M."/>
            <person name="Yu Y."/>
            <person name="Chen X.L."/>
            <person name="Chen B."/>
            <person name="Zhang Y.Z."/>
        </authorList>
    </citation>
    <scope>NUCLEOTIDE SEQUENCE [LARGE SCALE GENOMIC DNA]</scope>
    <source>
        <strain evidence="2 3">ZS6-22T</strain>
    </source>
</reference>
<accession>A0ABV3U503</accession>
<protein>
    <submittedName>
        <fullName evidence="2">Thiosulfate oxidation carrier protein SoxY</fullName>
    </submittedName>
</protein>
<keyword evidence="3" id="KW-1185">Reference proteome</keyword>
<dbReference type="InterPro" id="IPR016568">
    <property type="entry name" value="Sulphur_oxidation_SoxY"/>
</dbReference>
<dbReference type="InterPro" id="IPR038162">
    <property type="entry name" value="SoxY_sf"/>
</dbReference>
<evidence type="ECO:0000313" key="2">
    <source>
        <dbReference type="EMBL" id="MEX1668531.1"/>
    </source>
</evidence>
<name>A0ABV3U503_9GAMM</name>
<dbReference type="EMBL" id="JBFRYA010000004">
    <property type="protein sequence ID" value="MEX1668531.1"/>
    <property type="molecule type" value="Genomic_DNA"/>
</dbReference>
<dbReference type="InterPro" id="IPR006311">
    <property type="entry name" value="TAT_signal"/>
</dbReference>
<gene>
    <name evidence="2" type="primary">soxY</name>
    <name evidence="2" type="ORF">AB4876_06390</name>
</gene>
<evidence type="ECO:0000259" key="1">
    <source>
        <dbReference type="Pfam" id="PF13501"/>
    </source>
</evidence>
<dbReference type="Pfam" id="PF13501">
    <property type="entry name" value="SoxY"/>
    <property type="match status" value="1"/>
</dbReference>
<sequence length="148" mass="15357">MNSKRRGFLKMAVAGLGLAILPLRLLADFVRSEKAFGATAAEGAFAALGPMQDSADIILETPDIAENGAVVPVAATSNIPGTTRMYFVIEKNPNPLAAAFAIPEGTEAFVQTRVKVAQTSTIYAVVEAGGKLYRAGRETKVTLGGCGG</sequence>
<dbReference type="RefSeq" id="WP_368380816.1">
    <property type="nucleotide sequence ID" value="NZ_JBFRYA010000004.1"/>
</dbReference>
<dbReference type="Gene3D" id="2.60.40.2470">
    <property type="entry name" value="SoxY domain"/>
    <property type="match status" value="1"/>
</dbReference>